<dbReference type="Gene3D" id="3.90.79.10">
    <property type="entry name" value="Nucleoside Triphosphate Pyrophosphohydrolase"/>
    <property type="match status" value="1"/>
</dbReference>
<dbReference type="PROSITE" id="PS00893">
    <property type="entry name" value="NUDIX_BOX"/>
    <property type="match status" value="1"/>
</dbReference>
<keyword evidence="2" id="KW-0378">Hydrolase</keyword>
<reference evidence="5" key="1">
    <citation type="submission" date="2016-10" db="EMBL/GenBank/DDBJ databases">
        <authorList>
            <person name="Varghese N."/>
            <person name="Submissions S."/>
        </authorList>
    </citation>
    <scope>NUCLEOTIDE SEQUENCE [LARGE SCALE GENOMIC DNA]</scope>
    <source>
        <strain evidence="5">DSM 45245</strain>
    </source>
</reference>
<evidence type="ECO:0000259" key="3">
    <source>
        <dbReference type="PROSITE" id="PS51462"/>
    </source>
</evidence>
<comment type="cofactor">
    <cofactor evidence="1">
        <name>Mg(2+)</name>
        <dbReference type="ChEBI" id="CHEBI:18420"/>
    </cofactor>
</comment>
<name>A0A1H3H135_9ACTN</name>
<feature type="domain" description="Nudix hydrolase" evidence="3">
    <location>
        <begin position="5"/>
        <end position="129"/>
    </location>
</feature>
<evidence type="ECO:0000313" key="4">
    <source>
        <dbReference type="EMBL" id="SDY09232.1"/>
    </source>
</evidence>
<dbReference type="STRING" id="405436.SAMN05444365_101638"/>
<keyword evidence="5" id="KW-1185">Reference proteome</keyword>
<dbReference type="InterPro" id="IPR000086">
    <property type="entry name" value="NUDIX_hydrolase_dom"/>
</dbReference>
<evidence type="ECO:0000256" key="2">
    <source>
        <dbReference type="ARBA" id="ARBA00022801"/>
    </source>
</evidence>
<evidence type="ECO:0000313" key="5">
    <source>
        <dbReference type="Proteomes" id="UP000242415"/>
    </source>
</evidence>
<dbReference type="InterPro" id="IPR020084">
    <property type="entry name" value="NUDIX_hydrolase_CS"/>
</dbReference>
<dbReference type="InterPro" id="IPR015797">
    <property type="entry name" value="NUDIX_hydrolase-like_dom_sf"/>
</dbReference>
<dbReference type="PROSITE" id="PS51462">
    <property type="entry name" value="NUDIX"/>
    <property type="match status" value="1"/>
</dbReference>
<dbReference type="Pfam" id="PF00293">
    <property type="entry name" value="NUDIX"/>
    <property type="match status" value="1"/>
</dbReference>
<dbReference type="PANTHER" id="PTHR43046">
    <property type="entry name" value="GDP-MANNOSE MANNOSYL HYDROLASE"/>
    <property type="match status" value="1"/>
</dbReference>
<accession>A0A1H3H135</accession>
<dbReference type="EMBL" id="FNPH01000001">
    <property type="protein sequence ID" value="SDY09232.1"/>
    <property type="molecule type" value="Genomic_DNA"/>
</dbReference>
<dbReference type="AlphaFoldDB" id="A0A1H3H135"/>
<dbReference type="PANTHER" id="PTHR43046:SF2">
    <property type="entry name" value="8-OXO-DGTP DIPHOSPHATASE-RELATED"/>
    <property type="match status" value="1"/>
</dbReference>
<dbReference type="OrthoDB" id="21342at2"/>
<sequence>MAEPSYSVSVAAVVVDDVEGEGRVLVIQRRDTGAWQPPGGVLGADEFVADGVRREVREETGVEIEVERLTGVYQNVTLGVLALVFRARLVGGAPTPTEEATAVEWWTVGQVEAGMDPTFAVRIVDALTGAAAPPVRAHDGVRVLHHA</sequence>
<protein>
    <submittedName>
        <fullName evidence="4">ADP-ribose pyrophosphatase YjhB, NUDIX family</fullName>
    </submittedName>
</protein>
<proteinExistence type="predicted"/>
<gene>
    <name evidence="4" type="ORF">SAMN05444365_101638</name>
</gene>
<dbReference type="GO" id="GO:0016787">
    <property type="term" value="F:hydrolase activity"/>
    <property type="evidence" value="ECO:0007669"/>
    <property type="project" value="UniProtKB-KW"/>
</dbReference>
<evidence type="ECO:0000256" key="1">
    <source>
        <dbReference type="ARBA" id="ARBA00001946"/>
    </source>
</evidence>
<organism evidence="4 5">
    <name type="scientific">Micromonospora pattaloongensis</name>
    <dbReference type="NCBI Taxonomy" id="405436"/>
    <lineage>
        <taxon>Bacteria</taxon>
        <taxon>Bacillati</taxon>
        <taxon>Actinomycetota</taxon>
        <taxon>Actinomycetes</taxon>
        <taxon>Micromonosporales</taxon>
        <taxon>Micromonosporaceae</taxon>
        <taxon>Micromonospora</taxon>
    </lineage>
</organism>
<dbReference type="RefSeq" id="WP_091551107.1">
    <property type="nucleotide sequence ID" value="NZ_FNPH01000001.1"/>
</dbReference>
<dbReference type="SUPFAM" id="SSF55811">
    <property type="entry name" value="Nudix"/>
    <property type="match status" value="1"/>
</dbReference>
<dbReference type="Proteomes" id="UP000242415">
    <property type="component" value="Unassembled WGS sequence"/>
</dbReference>